<feature type="transmembrane region" description="Helical" evidence="3">
    <location>
        <begin position="136"/>
        <end position="159"/>
    </location>
</feature>
<gene>
    <name evidence="4" type="ORF">ALAG00032_LOCUS4671</name>
</gene>
<evidence type="ECO:0000313" key="4">
    <source>
        <dbReference type="EMBL" id="CAE0363930.1"/>
    </source>
</evidence>
<evidence type="ECO:0000256" key="2">
    <source>
        <dbReference type="SAM" id="MobiDB-lite"/>
    </source>
</evidence>
<protein>
    <submittedName>
        <fullName evidence="4">Uncharacterized protein</fullName>
    </submittedName>
</protein>
<evidence type="ECO:0000256" key="3">
    <source>
        <dbReference type="SAM" id="Phobius"/>
    </source>
</evidence>
<organism evidence="4">
    <name type="scientific">Aureoumbra lagunensis</name>
    <dbReference type="NCBI Taxonomy" id="44058"/>
    <lineage>
        <taxon>Eukaryota</taxon>
        <taxon>Sar</taxon>
        <taxon>Stramenopiles</taxon>
        <taxon>Ochrophyta</taxon>
        <taxon>Pelagophyceae</taxon>
        <taxon>Pelagomonadales</taxon>
        <taxon>Aureoumbra</taxon>
    </lineage>
</organism>
<accession>A0A7S3JV68</accession>
<keyword evidence="3" id="KW-0812">Transmembrane</keyword>
<reference evidence="4" key="1">
    <citation type="submission" date="2021-01" db="EMBL/GenBank/DDBJ databases">
        <authorList>
            <person name="Corre E."/>
            <person name="Pelletier E."/>
            <person name="Niang G."/>
            <person name="Scheremetjew M."/>
            <person name="Finn R."/>
            <person name="Kale V."/>
            <person name="Holt S."/>
            <person name="Cochrane G."/>
            <person name="Meng A."/>
            <person name="Brown T."/>
            <person name="Cohen L."/>
        </authorList>
    </citation>
    <scope>NUCLEOTIDE SEQUENCE</scope>
    <source>
        <strain evidence="4">CCMP1510</strain>
    </source>
</reference>
<proteinExistence type="predicted"/>
<dbReference type="EMBL" id="HBIJ01006635">
    <property type="protein sequence ID" value="CAE0363930.1"/>
    <property type="molecule type" value="Transcribed_RNA"/>
</dbReference>
<feature type="coiled-coil region" evidence="1">
    <location>
        <begin position="82"/>
        <end position="109"/>
    </location>
</feature>
<dbReference type="AlphaFoldDB" id="A0A7S3JV68"/>
<evidence type="ECO:0000256" key="1">
    <source>
        <dbReference type="SAM" id="Coils"/>
    </source>
</evidence>
<keyword evidence="3" id="KW-1133">Transmembrane helix</keyword>
<feature type="compositionally biased region" description="Low complexity" evidence="2">
    <location>
        <begin position="28"/>
        <end position="39"/>
    </location>
</feature>
<name>A0A7S3JV68_9STRA</name>
<keyword evidence="1" id="KW-0175">Coiled coil</keyword>
<keyword evidence="3" id="KW-0472">Membrane</keyword>
<sequence>MDDLSPMEREKMTTTIEIWQRHHDRKISPSASSIGGQSSVPQAVAHDEITSQDSVDAIEERALEQSSMQPDDSSSNIYAKHVEAYAHEISELRNQLSTYDQKIDTITKTCEQRVQIVEQALRQAQSSNKSTPSFNYFGTIGFSSLTFLFFIGASALLVADLCHQFPNDLHRATH</sequence>
<feature type="region of interest" description="Disordered" evidence="2">
    <location>
        <begin position="19"/>
        <end position="45"/>
    </location>
</feature>